<evidence type="ECO:0000256" key="4">
    <source>
        <dbReference type="ARBA" id="ARBA00060746"/>
    </source>
</evidence>
<accession>A0AAD4IRR6</accession>
<dbReference type="FunFam" id="2.30.30.140:FF:000115">
    <property type="entry name" value="Tudor/PWWP/MBT superfamily protein"/>
    <property type="match status" value="1"/>
</dbReference>
<dbReference type="AlphaFoldDB" id="A0AAD4IRR6"/>
<protein>
    <submittedName>
        <fullName evidence="7">Tudor/PWWP/MBT superfamily protein</fullName>
    </submittedName>
</protein>
<dbReference type="InterPro" id="IPR000313">
    <property type="entry name" value="PWWP_dom"/>
</dbReference>
<dbReference type="SMART" id="SM00293">
    <property type="entry name" value="PWWP"/>
    <property type="match status" value="1"/>
</dbReference>
<evidence type="ECO:0000313" key="7">
    <source>
        <dbReference type="EMBL" id="KAH6820132.1"/>
    </source>
</evidence>
<keyword evidence="8" id="KW-1185">Reference proteome</keyword>
<proteinExistence type="inferred from homology"/>
<feature type="compositionally biased region" description="Low complexity" evidence="5">
    <location>
        <begin position="885"/>
        <end position="898"/>
    </location>
</feature>
<dbReference type="GO" id="GO:0035098">
    <property type="term" value="C:ESC/E(Z) complex"/>
    <property type="evidence" value="ECO:0007669"/>
    <property type="project" value="UniProtKB-ARBA"/>
</dbReference>
<evidence type="ECO:0000256" key="1">
    <source>
        <dbReference type="ARBA" id="ARBA00023015"/>
    </source>
</evidence>
<feature type="region of interest" description="Disordered" evidence="5">
    <location>
        <begin position="404"/>
        <end position="424"/>
    </location>
</feature>
<keyword evidence="2" id="KW-0804">Transcription</keyword>
<dbReference type="Pfam" id="PF00855">
    <property type="entry name" value="PWWP"/>
    <property type="match status" value="1"/>
</dbReference>
<evidence type="ECO:0000256" key="2">
    <source>
        <dbReference type="ARBA" id="ARBA00023163"/>
    </source>
</evidence>
<feature type="region of interest" description="Disordered" evidence="5">
    <location>
        <begin position="1"/>
        <end position="47"/>
    </location>
</feature>
<feature type="region of interest" description="Disordered" evidence="5">
    <location>
        <begin position="885"/>
        <end position="922"/>
    </location>
</feature>
<comment type="similarity">
    <text evidence="4">Belongs to the PDP family.</text>
</comment>
<gene>
    <name evidence="7" type="ORF">C2S53_017433</name>
</gene>
<dbReference type="PROSITE" id="PS50812">
    <property type="entry name" value="PWWP"/>
    <property type="match status" value="1"/>
</dbReference>
<dbReference type="InterPro" id="IPR052657">
    <property type="entry name" value="PDP_family_Arabidopsis"/>
</dbReference>
<evidence type="ECO:0000256" key="3">
    <source>
        <dbReference type="ARBA" id="ARBA00023242"/>
    </source>
</evidence>
<sequence>MMSVMSSSNDGRAVVEPPERGSSLVGELKASASTSEIGSAGDFGFGTVASSDEAARVGGDGSDETRIYGNASVSRVLTVEKEENRFRGSGGGENQPSSSVCKLHGSSKKSGSRSGKLELKKNRSVAEDYDSILSAFDQFAAKGKDEAVEYGFKIGDMVWGKVKSHPWWPGHIYDEAFASPAVRRGKHEGHLLVAFFGDSSYGWFDPEELIPFEENYAEKSRQTTSRSFVKAVEEAVDEIARRSSFGLACRCRNEFNLWPSSAEGYFVVDVGDSETGVYSMDQISKAQESFRPRDLVSFLHEVALKPMHDRCSSIDFVKQKAAALALRKALFEEFDETYAQAFGTQLLRPSRPTAPAAVDPSKALLGGRLVIAEALGKSKILVKPAKTKGQVEDKYLLKRREESIQMKSKKARSSQAGHSPRPVSVDGQYSGIREVMHQASESFFIDGQHQQASIDIKHSESSRKLVEGGTKKVKFPKRPAGESTAENAIHVKKKKRKGLSPETGGELRELRLAVSDSAVAADNISGIPVHVPPIDNNGLEDQKIDAAVGVSSSQSQQAVDFAKIELQMLVTDLRVLALNPFHGEQVSCPAVIKQVFLKFRSLVYQKSLVLVPPTESGSSEGNVSRLPPPAVVVSPTDKRLPPPAVVVSPTNKTNDKIVRPSVRLDDPTKGGKKRGPSERPEDVQKKKCDVSAGVKKKKVDDSLDSKKKKIDNFKSSTLEKKILQRSAESQHGDVKDSAVRVVPSTLPRAVKQESSKRTSQMARAASPTMLVMKFPAGAALPSIPQLKAKFARFGPLDQSGTRVFWKSYTCRLVYQYKIDAQAALKFAVGSSNVFGNANVRCFLREVENEAADSEPVKPQKEEDTLYVASQDRESAVEQRVITKMASQPLQPPQSSAQLKSCLKKPCGDEGGNGGGRSGRVKFVLGGKENSKGELLLNENKKNNIASFPQGDSPSSSSMQSVDSSSKILPKLDTFAPSPSPFQQLPPVSSPSSEQGGRPVNPPPAPQTSSANDISQQMLNLLMRCDDVVSNLRAALGCMPYHPL</sequence>
<dbReference type="PANTHER" id="PTHR10688">
    <property type="entry name" value="PWWP DOMAIN-CONTAINING PROTEIN"/>
    <property type="match status" value="1"/>
</dbReference>
<keyword evidence="3" id="KW-0539">Nucleus</keyword>
<feature type="compositionally biased region" description="Gly residues" evidence="5">
    <location>
        <begin position="908"/>
        <end position="917"/>
    </location>
</feature>
<organism evidence="7 8">
    <name type="scientific">Perilla frutescens var. hirtella</name>
    <name type="common">Perilla citriodora</name>
    <name type="synonym">Perilla setoyensis</name>
    <dbReference type="NCBI Taxonomy" id="608512"/>
    <lineage>
        <taxon>Eukaryota</taxon>
        <taxon>Viridiplantae</taxon>
        <taxon>Streptophyta</taxon>
        <taxon>Embryophyta</taxon>
        <taxon>Tracheophyta</taxon>
        <taxon>Spermatophyta</taxon>
        <taxon>Magnoliopsida</taxon>
        <taxon>eudicotyledons</taxon>
        <taxon>Gunneridae</taxon>
        <taxon>Pentapetalae</taxon>
        <taxon>asterids</taxon>
        <taxon>lamiids</taxon>
        <taxon>Lamiales</taxon>
        <taxon>Lamiaceae</taxon>
        <taxon>Nepetoideae</taxon>
        <taxon>Elsholtzieae</taxon>
        <taxon>Perilla</taxon>
    </lineage>
</organism>
<feature type="region of interest" description="Disordered" evidence="5">
    <location>
        <begin position="614"/>
        <end position="704"/>
    </location>
</feature>
<feature type="compositionally biased region" description="Polar residues" evidence="5">
    <location>
        <begin position="980"/>
        <end position="994"/>
    </location>
</feature>
<evidence type="ECO:0000256" key="5">
    <source>
        <dbReference type="SAM" id="MobiDB-lite"/>
    </source>
</evidence>
<comment type="caution">
    <text evidence="7">The sequence shown here is derived from an EMBL/GenBank/DDBJ whole genome shotgun (WGS) entry which is preliminary data.</text>
</comment>
<name>A0AAD4IRR6_PERFH</name>
<reference evidence="7 8" key="1">
    <citation type="journal article" date="2021" name="Nat. Commun.">
        <title>Incipient diploidization of the medicinal plant Perilla within 10,000 years.</title>
        <authorList>
            <person name="Zhang Y."/>
            <person name="Shen Q."/>
            <person name="Leng L."/>
            <person name="Zhang D."/>
            <person name="Chen S."/>
            <person name="Shi Y."/>
            <person name="Ning Z."/>
            <person name="Chen S."/>
        </authorList>
    </citation>
    <scope>NUCLEOTIDE SEQUENCE [LARGE SCALE GENOMIC DNA]</scope>
    <source>
        <strain evidence="8">cv. PC099</strain>
    </source>
</reference>
<feature type="region of interest" description="Disordered" evidence="5">
    <location>
        <begin position="943"/>
        <end position="1010"/>
    </location>
</feature>
<dbReference type="Proteomes" id="UP001190926">
    <property type="component" value="Unassembled WGS sequence"/>
</dbReference>
<feature type="domain" description="PWWP" evidence="6">
    <location>
        <begin position="154"/>
        <end position="215"/>
    </location>
</feature>
<dbReference type="EMBL" id="SDAM02004710">
    <property type="protein sequence ID" value="KAH6820132.1"/>
    <property type="molecule type" value="Genomic_DNA"/>
</dbReference>
<feature type="compositionally biased region" description="Polar residues" evidence="5">
    <location>
        <begin position="1"/>
        <end position="10"/>
    </location>
</feature>
<dbReference type="Gene3D" id="2.30.30.140">
    <property type="match status" value="1"/>
</dbReference>
<keyword evidence="1" id="KW-0805">Transcription regulation</keyword>
<evidence type="ECO:0000313" key="8">
    <source>
        <dbReference type="Proteomes" id="UP001190926"/>
    </source>
</evidence>
<feature type="compositionally biased region" description="Low complexity" evidence="5">
    <location>
        <begin position="943"/>
        <end position="965"/>
    </location>
</feature>
<feature type="compositionally biased region" description="Basic and acidic residues" evidence="5">
    <location>
        <begin position="653"/>
        <end position="689"/>
    </location>
</feature>
<dbReference type="CDD" id="cd05162">
    <property type="entry name" value="PWWP"/>
    <property type="match status" value="1"/>
</dbReference>
<dbReference type="PANTHER" id="PTHR10688:SF5">
    <property type="entry name" value="PWWP DOMAIN-CONTAINING PROTEIN 1-RELATED"/>
    <property type="match status" value="1"/>
</dbReference>
<dbReference type="SUPFAM" id="SSF63748">
    <property type="entry name" value="Tudor/PWWP/MBT"/>
    <property type="match status" value="1"/>
</dbReference>
<evidence type="ECO:0000259" key="6">
    <source>
        <dbReference type="PROSITE" id="PS50812"/>
    </source>
</evidence>
<dbReference type="GO" id="GO:2000028">
    <property type="term" value="P:regulation of photoperiodism, flowering"/>
    <property type="evidence" value="ECO:0007669"/>
    <property type="project" value="UniProtKB-ARBA"/>
</dbReference>
<feature type="region of interest" description="Disordered" evidence="5">
    <location>
        <begin position="84"/>
        <end position="117"/>
    </location>
</feature>
<dbReference type="GO" id="GO:0006355">
    <property type="term" value="P:regulation of DNA-templated transcription"/>
    <property type="evidence" value="ECO:0007669"/>
    <property type="project" value="UniProtKB-ARBA"/>
</dbReference>